<dbReference type="InterPro" id="IPR003029">
    <property type="entry name" value="S1_domain"/>
</dbReference>
<protein>
    <submittedName>
        <fullName evidence="3">S1-like domain-containing RNA-binding protein</fullName>
    </submittedName>
</protein>
<dbReference type="InterPro" id="IPR036388">
    <property type="entry name" value="WH-like_DNA-bd_sf"/>
</dbReference>
<dbReference type="InterPro" id="IPR012340">
    <property type="entry name" value="NA-bd_OB-fold"/>
</dbReference>
<comment type="caution">
    <text evidence="3">The sequence shown here is derived from an EMBL/GenBank/DDBJ whole genome shotgun (WGS) entry which is preliminary data.</text>
</comment>
<evidence type="ECO:0000256" key="1">
    <source>
        <dbReference type="PIRNR" id="PIRNR012524"/>
    </source>
</evidence>
<sequence length="274" mass="31230">MIQLGQRYQLEVVKGAEIGFWLDAENLGEVFLPRKWTTEKIELGDKVDVFIYCDSKDRLTATMRRVKAQVGEFTSLKVSALSPYGAFLDFGLDKDVLVPMSEQRQPMEVGRSYLVYLYLDEAGRIAASNKVDKFLDQTPAEYKTKEAVNLLILNQTDLGYNAIINHQHRGVLYANEVFEKLTFGMRKRGYIKQVRDDGKIDLTLQGGKETLDKYAKQIQRYLENNKGFAPLHDKSNPDDIKDILGMSKGAFKKAIGGLYKQKVIRIEKDGIYLL</sequence>
<reference evidence="3 4" key="1">
    <citation type="submission" date="2024-06" db="EMBL/GenBank/DDBJ databases">
        <authorList>
            <person name="Chen R.Y."/>
        </authorList>
    </citation>
    <scope>NUCLEOTIDE SEQUENCE [LARGE SCALE GENOMIC DNA]</scope>
    <source>
        <strain evidence="3 4">D2</strain>
    </source>
</reference>
<name>A0ABV1RGN7_9ALTE</name>
<dbReference type="PANTHER" id="PTHR37296:SF1">
    <property type="entry name" value="CONSERVED VIRULENCE FACTOR B"/>
    <property type="match status" value="1"/>
</dbReference>
<comment type="similarity">
    <text evidence="1">Belongs to the CvfB family.</text>
</comment>
<dbReference type="Pfam" id="PF13509">
    <property type="entry name" value="S1_2"/>
    <property type="match status" value="2"/>
</dbReference>
<dbReference type="Pfam" id="PF17783">
    <property type="entry name" value="WHD_CvfB"/>
    <property type="match status" value="1"/>
</dbReference>
<evidence type="ECO:0000313" key="4">
    <source>
        <dbReference type="Proteomes" id="UP001467690"/>
    </source>
</evidence>
<dbReference type="PIRSF" id="PIRSF012524">
    <property type="entry name" value="YitL_S1"/>
    <property type="match status" value="1"/>
</dbReference>
<dbReference type="PANTHER" id="PTHR37296">
    <property type="entry name" value="CONSERVED VIRULENCE FACTOR B"/>
    <property type="match status" value="1"/>
</dbReference>
<dbReference type="SMART" id="SM00316">
    <property type="entry name" value="S1"/>
    <property type="match status" value="3"/>
</dbReference>
<dbReference type="InterPro" id="IPR014464">
    <property type="entry name" value="CvfB_fam"/>
</dbReference>
<evidence type="ECO:0000313" key="3">
    <source>
        <dbReference type="EMBL" id="MER2491915.1"/>
    </source>
</evidence>
<dbReference type="Gene3D" id="1.10.10.10">
    <property type="entry name" value="Winged helix-like DNA-binding domain superfamily/Winged helix DNA-binding domain"/>
    <property type="match status" value="1"/>
</dbReference>
<gene>
    <name evidence="3" type="ORF">ABS311_08455</name>
</gene>
<feature type="domain" description="S1 motif" evidence="2">
    <location>
        <begin position="69"/>
        <end position="130"/>
    </location>
</feature>
<evidence type="ECO:0000259" key="2">
    <source>
        <dbReference type="SMART" id="SM00316"/>
    </source>
</evidence>
<dbReference type="InterPro" id="IPR039566">
    <property type="entry name" value="CvfB_S1_st"/>
</dbReference>
<dbReference type="EMBL" id="JBELOE010000154">
    <property type="protein sequence ID" value="MER2491915.1"/>
    <property type="molecule type" value="Genomic_DNA"/>
</dbReference>
<dbReference type="InterPro" id="IPR040764">
    <property type="entry name" value="CvfB_WH"/>
</dbReference>
<feature type="domain" description="S1 motif" evidence="2">
    <location>
        <begin position="3"/>
        <end position="64"/>
    </location>
</feature>
<feature type="domain" description="S1 motif" evidence="2">
    <location>
        <begin position="143"/>
        <end position="205"/>
    </location>
</feature>
<proteinExistence type="inferred from homology"/>
<dbReference type="RefSeq" id="WP_143871495.1">
    <property type="nucleotide sequence ID" value="NZ_CP041660.1"/>
</dbReference>
<dbReference type="Gene3D" id="2.40.50.140">
    <property type="entry name" value="Nucleic acid-binding proteins"/>
    <property type="match status" value="1"/>
</dbReference>
<accession>A0ABV1RGN7</accession>
<keyword evidence="4" id="KW-1185">Reference proteome</keyword>
<dbReference type="Proteomes" id="UP001467690">
    <property type="component" value="Unassembled WGS sequence"/>
</dbReference>
<organism evidence="3 4">
    <name type="scientific">Catenovulum sediminis</name>
    <dbReference type="NCBI Taxonomy" id="1740262"/>
    <lineage>
        <taxon>Bacteria</taxon>
        <taxon>Pseudomonadati</taxon>
        <taxon>Pseudomonadota</taxon>
        <taxon>Gammaproteobacteria</taxon>
        <taxon>Alteromonadales</taxon>
        <taxon>Alteromonadaceae</taxon>
        <taxon>Catenovulum</taxon>
    </lineage>
</organism>